<sequence length="909" mass="104858">MNISSFGSLFSNWYNANSDTNTSSSSAANSSGSAEEHYSVANRNANRSSIRTTPPKTGTKSTSSYVPTFSLSHVISPSNSNARDDSKQKSESINFEFQSTSLICTSSHHEHHCLSSNNQQNIRNKSTSKLVSLPFDGMVEILSFLHKKDIFFMSLTSKHFYNMIFCQSVSNFPLWRVLCVRDGLISPHANDSEDNSEDDEDNNGDSDNLSDNNSEVVAKHYFFDPYRDLYLNYESDIGSSQCEWFCKFDLVKLEWVLNDNVLQLFEKIINKEICVVTALQCYPDSTKYKGNASQVLNQLLGIRDAFPNSLTDQDSELPCLYMYTRPLCRVRKSQSKGKNQNILFIRAYNLFDDEHDSNVSLDDEDLFGCNDESNLASVNNLRKTIMRFIIMYSSTVIICKQSECPSWLYRLDSLIEPIHDPPLFGAYSNMPSLLVCSLHTASSISSSSSTPKENVEIYDLLDEIRHIIAYNKNQSLNFLSVILNWFGKIHGINLNVKNISNESYDEDLWCFVNDITSKLQFGWSISRWDRIKSNGEICKLFFEKCVQETNENRTSNITHGNLFVDGSMFHENIQNKFAKTLLEKEMQRSLEFYQRAVKADLNPANPLEMEEIVKLSEMHAEAAIRMFTQTVAPACFSSQTIEEVEQSLKHGINNNFRILWRENARNSENYCQEVWEATFKWMKAEFESPSTHDDFCNLFEARFFSSLTLYLQNAIGTRKIFVMNFCSKQYLEDYIIPVYPCIRNICQNIMAAVEGLTFQETVDIDKQRSQLQKLSAIRLKLLTIENTIDRLKEEIHVREEDLKKSEEQSGVIEDRMKRLGLKYEKSLLGKVSSIRKLYIESASLSLQNNIELHKKFDTEYEQLNSMGFNRTHIEYDILLEEYYKRKLFVDAKDKRKSYFSHLHANNMNI</sequence>
<dbReference type="Pfam" id="PF00646">
    <property type="entry name" value="F-box"/>
    <property type="match status" value="1"/>
</dbReference>
<comment type="caution">
    <text evidence="4">The sequence shown here is derived from an EMBL/GenBank/DDBJ whole genome shotgun (WGS) entry which is preliminary data.</text>
</comment>
<keyword evidence="1" id="KW-0175">Coiled coil</keyword>
<dbReference type="GeneID" id="68104381"/>
<dbReference type="RefSeq" id="XP_044542812.1">
    <property type="nucleotide sequence ID" value="XM_044687636.1"/>
</dbReference>
<dbReference type="AlphaFoldDB" id="A0AA88KCW2"/>
<feature type="domain" description="F-box" evidence="3">
    <location>
        <begin position="127"/>
        <end position="178"/>
    </location>
</feature>
<proteinExistence type="predicted"/>
<accession>A0AA88KCW2</accession>
<feature type="region of interest" description="Disordered" evidence="2">
    <location>
        <begin position="21"/>
        <end position="65"/>
    </location>
</feature>
<dbReference type="Proteomes" id="UP000816034">
    <property type="component" value="Unassembled WGS sequence"/>
</dbReference>
<gene>
    <name evidence="4" type="ORF">C9374_011927</name>
</gene>
<name>A0AA88KCW2_NAELO</name>
<keyword evidence="5" id="KW-1185">Reference proteome</keyword>
<dbReference type="InterPro" id="IPR036047">
    <property type="entry name" value="F-box-like_dom_sf"/>
</dbReference>
<dbReference type="SUPFAM" id="SSF81383">
    <property type="entry name" value="F-box domain"/>
    <property type="match status" value="1"/>
</dbReference>
<feature type="compositionally biased region" description="Low complexity" evidence="2">
    <location>
        <begin position="52"/>
        <end position="64"/>
    </location>
</feature>
<dbReference type="InterPro" id="IPR001810">
    <property type="entry name" value="F-box_dom"/>
</dbReference>
<feature type="coiled-coil region" evidence="1">
    <location>
        <begin position="774"/>
        <end position="808"/>
    </location>
</feature>
<feature type="compositionally biased region" description="Low complexity" evidence="2">
    <location>
        <begin position="21"/>
        <end position="33"/>
    </location>
</feature>
<evidence type="ECO:0000256" key="2">
    <source>
        <dbReference type="SAM" id="MobiDB-lite"/>
    </source>
</evidence>
<feature type="region of interest" description="Disordered" evidence="2">
    <location>
        <begin position="189"/>
        <end position="212"/>
    </location>
</feature>
<evidence type="ECO:0000313" key="5">
    <source>
        <dbReference type="Proteomes" id="UP000816034"/>
    </source>
</evidence>
<reference evidence="4 5" key="1">
    <citation type="journal article" date="2018" name="BMC Genomics">
        <title>The genome of Naegleria lovaniensis, the basis for a comparative approach to unravel pathogenicity factors of the human pathogenic amoeba N. fowleri.</title>
        <authorList>
            <person name="Liechti N."/>
            <person name="Schurch N."/>
            <person name="Bruggmann R."/>
            <person name="Wittwer M."/>
        </authorList>
    </citation>
    <scope>NUCLEOTIDE SEQUENCE [LARGE SCALE GENOMIC DNA]</scope>
    <source>
        <strain evidence="4 5">ATCC 30569</strain>
    </source>
</reference>
<evidence type="ECO:0000259" key="3">
    <source>
        <dbReference type="PROSITE" id="PS50181"/>
    </source>
</evidence>
<feature type="compositionally biased region" description="Polar residues" evidence="2">
    <location>
        <begin position="41"/>
        <end position="51"/>
    </location>
</feature>
<evidence type="ECO:0000313" key="4">
    <source>
        <dbReference type="EMBL" id="KAG2373638.1"/>
    </source>
</evidence>
<organism evidence="4 5">
    <name type="scientific">Naegleria lovaniensis</name>
    <name type="common">Amoeba</name>
    <dbReference type="NCBI Taxonomy" id="51637"/>
    <lineage>
        <taxon>Eukaryota</taxon>
        <taxon>Discoba</taxon>
        <taxon>Heterolobosea</taxon>
        <taxon>Tetramitia</taxon>
        <taxon>Eutetramitia</taxon>
        <taxon>Vahlkampfiidae</taxon>
        <taxon>Naegleria</taxon>
    </lineage>
</organism>
<dbReference type="PROSITE" id="PS50181">
    <property type="entry name" value="FBOX"/>
    <property type="match status" value="1"/>
</dbReference>
<feature type="compositionally biased region" description="Acidic residues" evidence="2">
    <location>
        <begin position="192"/>
        <end position="204"/>
    </location>
</feature>
<protein>
    <recommendedName>
        <fullName evidence="3">F-box domain-containing protein</fullName>
    </recommendedName>
</protein>
<dbReference type="EMBL" id="PYSW02000052">
    <property type="protein sequence ID" value="KAG2373638.1"/>
    <property type="molecule type" value="Genomic_DNA"/>
</dbReference>
<evidence type="ECO:0000256" key="1">
    <source>
        <dbReference type="SAM" id="Coils"/>
    </source>
</evidence>